<reference evidence="2" key="1">
    <citation type="submission" date="2022-05" db="EMBL/GenBank/DDBJ databases">
        <title>The Musa troglodytarum L. genome provides insights into the mechanism of non-climacteric behaviour and enrichment of carotenoids.</title>
        <authorList>
            <person name="Wang J."/>
        </authorList>
    </citation>
    <scope>NUCLEOTIDE SEQUENCE</scope>
    <source>
        <tissue evidence="2">Leaf</tissue>
    </source>
</reference>
<dbReference type="PANTHER" id="PTHR38371">
    <property type="entry name" value="RHO GTPASE-ACTIVATING PROTEIN"/>
    <property type="match status" value="1"/>
</dbReference>
<dbReference type="OrthoDB" id="1671977at2759"/>
<keyword evidence="3" id="KW-1185">Reference proteome</keyword>
<sequence length="505" mass="56491">MGDFSAPSFSLGLDLDLADLPTEGEEEEEEQERPPLPNPVSGIESPTFELFRDQGFEEREAIGPGIASVPEPIWGTPLPALKRLRRGPPPPRCRSNSLVAHSSLDDGGGELRDDSMLLDDDIEEFSSPENNPSRDKSSSVRNHIAGSFSKFSLQIHGVLTGQSTTKLMVPKISRPFDVLPSAVSHEICNKKVFQNLSTPIRKIHLLSSDSDDSASEDKYKYKNKVDASKLRHQNLITENEQQRSLRYRKHLEGSFWKDFSPVKNINLATPALDKFCEEYFKSKKDPRPGRNREGDLTFCSSRVSGTKALADEIEGYHQQTSISTNTKPQCNLTNPEPPAFQYFYHDDMRIQTLVKRRLCYFVPLGAELHGAEKQPGTENINYMSQFSTTDVRSRACKTKKQGLNRSFGKGKRPKDASPKKSSDATGDWMTPKNCTAIPKDAGKRRVHASGHQSGHWFTDQNGRKVYVSKNGQELTGQVAYKQYKKDSGGGSRKPRKKSAAKKKTK</sequence>
<proteinExistence type="predicted"/>
<evidence type="ECO:0000313" key="3">
    <source>
        <dbReference type="Proteomes" id="UP001055439"/>
    </source>
</evidence>
<dbReference type="Proteomes" id="UP001055439">
    <property type="component" value="Chromosome 8"/>
</dbReference>
<dbReference type="EMBL" id="CP097510">
    <property type="protein sequence ID" value="URE35510.1"/>
    <property type="molecule type" value="Genomic_DNA"/>
</dbReference>
<organism evidence="2 3">
    <name type="scientific">Musa troglodytarum</name>
    <name type="common">fe'i banana</name>
    <dbReference type="NCBI Taxonomy" id="320322"/>
    <lineage>
        <taxon>Eukaryota</taxon>
        <taxon>Viridiplantae</taxon>
        <taxon>Streptophyta</taxon>
        <taxon>Embryophyta</taxon>
        <taxon>Tracheophyta</taxon>
        <taxon>Spermatophyta</taxon>
        <taxon>Magnoliopsida</taxon>
        <taxon>Liliopsida</taxon>
        <taxon>Zingiberales</taxon>
        <taxon>Musaceae</taxon>
        <taxon>Musa</taxon>
    </lineage>
</organism>
<accession>A0A9E7L2A3</accession>
<name>A0A9E7L2A3_9LILI</name>
<protein>
    <submittedName>
        <fullName evidence="2">Uncharacterized protein</fullName>
    </submittedName>
</protein>
<feature type="region of interest" description="Disordered" evidence="1">
    <location>
        <begin position="391"/>
        <end position="463"/>
    </location>
</feature>
<feature type="compositionally biased region" description="Basic and acidic residues" evidence="1">
    <location>
        <begin position="413"/>
        <end position="422"/>
    </location>
</feature>
<feature type="compositionally biased region" description="Basic residues" evidence="1">
    <location>
        <begin position="492"/>
        <end position="505"/>
    </location>
</feature>
<feature type="compositionally biased region" description="Basic residues" evidence="1">
    <location>
        <begin position="394"/>
        <end position="412"/>
    </location>
</feature>
<evidence type="ECO:0000256" key="1">
    <source>
        <dbReference type="SAM" id="MobiDB-lite"/>
    </source>
</evidence>
<feature type="region of interest" description="Disordered" evidence="1">
    <location>
        <begin position="477"/>
        <end position="505"/>
    </location>
</feature>
<gene>
    <name evidence="2" type="ORF">MUK42_03648</name>
</gene>
<dbReference type="AlphaFoldDB" id="A0A9E7L2A3"/>
<evidence type="ECO:0000313" key="2">
    <source>
        <dbReference type="EMBL" id="URE35510.1"/>
    </source>
</evidence>
<feature type="region of interest" description="Disordered" evidence="1">
    <location>
        <begin position="1"/>
        <end position="114"/>
    </location>
</feature>
<feature type="compositionally biased region" description="Basic and acidic residues" evidence="1">
    <location>
        <begin position="50"/>
        <end position="61"/>
    </location>
</feature>
<dbReference type="PANTHER" id="PTHR38371:SF1">
    <property type="entry name" value="RHO GTPASE-ACTIVATING PROTEIN"/>
    <property type="match status" value="1"/>
</dbReference>
<feature type="compositionally biased region" description="Acidic residues" evidence="1">
    <location>
        <begin position="22"/>
        <end position="31"/>
    </location>
</feature>